<gene>
    <name evidence="5" type="ordered locus">MTR_7g061155</name>
</gene>
<dbReference type="SUPFAM" id="SSF50249">
    <property type="entry name" value="Nucleic acid-binding proteins"/>
    <property type="match status" value="1"/>
</dbReference>
<dbReference type="Proteomes" id="UP000002051">
    <property type="component" value="Unassembled WGS sequence"/>
</dbReference>
<dbReference type="PANTHER" id="PTHR11652">
    <property type="entry name" value="30S RIBOSOMAL PROTEIN S12 FAMILY MEMBER"/>
    <property type="match status" value="1"/>
</dbReference>
<dbReference type="GO" id="GO:0022627">
    <property type="term" value="C:cytosolic small ribosomal subunit"/>
    <property type="evidence" value="ECO:0000318"/>
    <property type="project" value="GO_Central"/>
</dbReference>
<dbReference type="GO" id="GO:0003735">
    <property type="term" value="F:structural constituent of ribosome"/>
    <property type="evidence" value="ECO:0000318"/>
    <property type="project" value="GO_Central"/>
</dbReference>
<dbReference type="EnsemblPlants" id="KEH22874">
    <property type="protein sequence ID" value="KEH22874"/>
    <property type="gene ID" value="MTR_7g061155"/>
</dbReference>
<dbReference type="InterPro" id="IPR005680">
    <property type="entry name" value="Ribosomal_uS12_euk/arc"/>
</dbReference>
<dbReference type="InterPro" id="IPR012340">
    <property type="entry name" value="NA-bd_OB-fold"/>
</dbReference>
<dbReference type="CDD" id="cd03367">
    <property type="entry name" value="Ribosomal_S23"/>
    <property type="match status" value="1"/>
</dbReference>
<reference evidence="5 7" key="1">
    <citation type="journal article" date="2011" name="Nature">
        <title>The Medicago genome provides insight into the evolution of rhizobial symbioses.</title>
        <authorList>
            <person name="Young N.D."/>
            <person name="Debelle F."/>
            <person name="Oldroyd G.E."/>
            <person name="Geurts R."/>
            <person name="Cannon S.B."/>
            <person name="Udvardi M.K."/>
            <person name="Benedito V.A."/>
            <person name="Mayer K.F."/>
            <person name="Gouzy J."/>
            <person name="Schoof H."/>
            <person name="Van de Peer Y."/>
            <person name="Proost S."/>
            <person name="Cook D.R."/>
            <person name="Meyers B.C."/>
            <person name="Spannagl M."/>
            <person name="Cheung F."/>
            <person name="De Mita S."/>
            <person name="Krishnakumar V."/>
            <person name="Gundlach H."/>
            <person name="Zhou S."/>
            <person name="Mudge J."/>
            <person name="Bharti A.K."/>
            <person name="Murray J.D."/>
            <person name="Naoumkina M.A."/>
            <person name="Rosen B."/>
            <person name="Silverstein K.A."/>
            <person name="Tang H."/>
            <person name="Rombauts S."/>
            <person name="Zhao P.X."/>
            <person name="Zhou P."/>
            <person name="Barbe V."/>
            <person name="Bardou P."/>
            <person name="Bechner M."/>
            <person name="Bellec A."/>
            <person name="Berger A."/>
            <person name="Berges H."/>
            <person name="Bidwell S."/>
            <person name="Bisseling T."/>
            <person name="Choisne N."/>
            <person name="Couloux A."/>
            <person name="Denny R."/>
            <person name="Deshpande S."/>
            <person name="Dai X."/>
            <person name="Doyle J.J."/>
            <person name="Dudez A.M."/>
            <person name="Farmer A.D."/>
            <person name="Fouteau S."/>
            <person name="Franken C."/>
            <person name="Gibelin C."/>
            <person name="Gish J."/>
            <person name="Goldstein S."/>
            <person name="Gonzalez A.J."/>
            <person name="Green P.J."/>
            <person name="Hallab A."/>
            <person name="Hartog M."/>
            <person name="Hua A."/>
            <person name="Humphray S.J."/>
            <person name="Jeong D.H."/>
            <person name="Jing Y."/>
            <person name="Jocker A."/>
            <person name="Kenton S.M."/>
            <person name="Kim D.J."/>
            <person name="Klee K."/>
            <person name="Lai H."/>
            <person name="Lang C."/>
            <person name="Lin S."/>
            <person name="Macmil S.L."/>
            <person name="Magdelenat G."/>
            <person name="Matthews L."/>
            <person name="McCorrison J."/>
            <person name="Monaghan E.L."/>
            <person name="Mun J.H."/>
            <person name="Najar F.Z."/>
            <person name="Nicholson C."/>
            <person name="Noirot C."/>
            <person name="O'Bleness M."/>
            <person name="Paule C.R."/>
            <person name="Poulain J."/>
            <person name="Prion F."/>
            <person name="Qin B."/>
            <person name="Qu C."/>
            <person name="Retzel E.F."/>
            <person name="Riddle C."/>
            <person name="Sallet E."/>
            <person name="Samain S."/>
            <person name="Samson N."/>
            <person name="Sanders I."/>
            <person name="Saurat O."/>
            <person name="Scarpelli C."/>
            <person name="Schiex T."/>
            <person name="Segurens B."/>
            <person name="Severin A.J."/>
            <person name="Sherrier D.J."/>
            <person name="Shi R."/>
            <person name="Sims S."/>
            <person name="Singer S.R."/>
            <person name="Sinharoy S."/>
            <person name="Sterck L."/>
            <person name="Viollet A."/>
            <person name="Wang B.B."/>
            <person name="Wang K."/>
            <person name="Wang M."/>
            <person name="Wang X."/>
            <person name="Warfsmann J."/>
            <person name="Weissenbach J."/>
            <person name="White D.D."/>
            <person name="White J.D."/>
            <person name="Wiley G.B."/>
            <person name="Wincker P."/>
            <person name="Xing Y."/>
            <person name="Yang L."/>
            <person name="Yao Z."/>
            <person name="Ying F."/>
            <person name="Zhai J."/>
            <person name="Zhou L."/>
            <person name="Zuber A."/>
            <person name="Denarie J."/>
            <person name="Dixon R.A."/>
            <person name="May G.D."/>
            <person name="Schwartz D.C."/>
            <person name="Rogers J."/>
            <person name="Quetier F."/>
            <person name="Town C.D."/>
            <person name="Roe B.A."/>
        </authorList>
    </citation>
    <scope>NUCLEOTIDE SEQUENCE [LARGE SCALE GENOMIC DNA]</scope>
    <source>
        <strain evidence="5">A17</strain>
        <strain evidence="6 7">cv. Jemalong A17</strain>
    </source>
</reference>
<feature type="compositionally biased region" description="Low complexity" evidence="4">
    <location>
        <begin position="9"/>
        <end position="24"/>
    </location>
</feature>
<accession>A0A072TZH9</accession>
<dbReference type="GO" id="GO:0006412">
    <property type="term" value="P:translation"/>
    <property type="evidence" value="ECO:0000318"/>
    <property type="project" value="GO_Central"/>
</dbReference>
<evidence type="ECO:0000313" key="5">
    <source>
        <dbReference type="EMBL" id="KEH22874.1"/>
    </source>
</evidence>
<evidence type="ECO:0000256" key="4">
    <source>
        <dbReference type="SAM" id="MobiDB-lite"/>
    </source>
</evidence>
<organism evidence="5 7">
    <name type="scientific">Medicago truncatula</name>
    <name type="common">Barrel medic</name>
    <name type="synonym">Medicago tribuloides</name>
    <dbReference type="NCBI Taxonomy" id="3880"/>
    <lineage>
        <taxon>Eukaryota</taxon>
        <taxon>Viridiplantae</taxon>
        <taxon>Streptophyta</taxon>
        <taxon>Embryophyta</taxon>
        <taxon>Tracheophyta</taxon>
        <taxon>Spermatophyta</taxon>
        <taxon>Magnoliopsida</taxon>
        <taxon>eudicotyledons</taxon>
        <taxon>Gunneridae</taxon>
        <taxon>Pentapetalae</taxon>
        <taxon>rosids</taxon>
        <taxon>fabids</taxon>
        <taxon>Fabales</taxon>
        <taxon>Fabaceae</taxon>
        <taxon>Papilionoideae</taxon>
        <taxon>50 kb inversion clade</taxon>
        <taxon>NPAAA clade</taxon>
        <taxon>Hologalegina</taxon>
        <taxon>IRL clade</taxon>
        <taxon>Trifolieae</taxon>
        <taxon>Medicago</taxon>
    </lineage>
</organism>
<keyword evidence="2 5" id="KW-0689">Ribosomal protein</keyword>
<dbReference type="STRING" id="3880.A0A072TZH9"/>
<feature type="region of interest" description="Disordered" evidence="4">
    <location>
        <begin position="1"/>
        <end position="46"/>
    </location>
</feature>
<evidence type="ECO:0000313" key="6">
    <source>
        <dbReference type="EnsemblPlants" id="KEH22874"/>
    </source>
</evidence>
<evidence type="ECO:0000256" key="1">
    <source>
        <dbReference type="ARBA" id="ARBA00005657"/>
    </source>
</evidence>
<reference evidence="6" key="3">
    <citation type="submission" date="2015-04" db="UniProtKB">
        <authorList>
            <consortium name="EnsemblPlants"/>
        </authorList>
    </citation>
    <scope>IDENTIFICATION</scope>
    <source>
        <strain evidence="6">cv. Jemalong A17</strain>
    </source>
</reference>
<name>A0A072TZH9_MEDTR</name>
<feature type="compositionally biased region" description="Low complexity" evidence="4">
    <location>
        <begin position="36"/>
        <end position="46"/>
    </location>
</feature>
<dbReference type="PROSITE" id="PS00055">
    <property type="entry name" value="RIBOSOMAL_S12"/>
    <property type="match status" value="1"/>
</dbReference>
<keyword evidence="7" id="KW-1185">Reference proteome</keyword>
<dbReference type="HOGENOM" id="CLU_1091385_0_0_1"/>
<keyword evidence="3" id="KW-0687">Ribonucleoprotein</keyword>
<dbReference type="EMBL" id="CM001223">
    <property type="protein sequence ID" value="KEH22874.1"/>
    <property type="molecule type" value="Genomic_DNA"/>
</dbReference>
<dbReference type="PaxDb" id="3880-AES79317"/>
<dbReference type="GO" id="GO:0005840">
    <property type="term" value="C:ribosome"/>
    <property type="evidence" value="ECO:0000318"/>
    <property type="project" value="GO_Central"/>
</dbReference>
<sequence length="255" mass="27850">MRDFVILGSSIITPRSSSSSSSTPQHRHTIIKSHKSSLPNLSPRNNSTSLLQTPLILKEFETVLHGELDSDVDVELLANAVLIGIQDRNVRTVIDSLNKVEGLSEISLSTHLDASAIANECCHMVTCGHIEEAVELMEQFKKSHLGNEWKKPFSGSSHAKGIVLEKIGIEAKQPNSAIRKCARVQLIKNGKKIAAFVPNDGCLNYIEENDEVLIAGFGRKGHAVGDIPGVRFKVVKVSGVSLLALFKEKKEKPRS</sequence>
<dbReference type="Pfam" id="PF00164">
    <property type="entry name" value="Ribosom_S12_S23"/>
    <property type="match status" value="1"/>
</dbReference>
<dbReference type="FunFam" id="2.40.50.140:FF:000007">
    <property type="entry name" value="40S ribosomal protein S23"/>
    <property type="match status" value="1"/>
</dbReference>
<dbReference type="AlphaFoldDB" id="A0A072TZH9"/>
<dbReference type="Gene3D" id="2.40.50.140">
    <property type="entry name" value="Nucleic acid-binding proteins"/>
    <property type="match status" value="1"/>
</dbReference>
<dbReference type="NCBIfam" id="TIGR00982">
    <property type="entry name" value="uS12_E_A"/>
    <property type="match status" value="1"/>
</dbReference>
<evidence type="ECO:0000256" key="3">
    <source>
        <dbReference type="ARBA" id="ARBA00023274"/>
    </source>
</evidence>
<protein>
    <submittedName>
        <fullName evidence="5">40S ribosomal protein S23-1</fullName>
    </submittedName>
</protein>
<comment type="similarity">
    <text evidence="1">Belongs to the universal ribosomal protein uS12 family.</text>
</comment>
<proteinExistence type="inferred from homology"/>
<dbReference type="InterPro" id="IPR006032">
    <property type="entry name" value="Ribosomal_uS12"/>
</dbReference>
<feature type="compositionally biased region" description="Basic residues" evidence="4">
    <location>
        <begin position="25"/>
        <end position="35"/>
    </location>
</feature>
<evidence type="ECO:0000313" key="7">
    <source>
        <dbReference type="Proteomes" id="UP000002051"/>
    </source>
</evidence>
<evidence type="ECO:0000256" key="2">
    <source>
        <dbReference type="ARBA" id="ARBA00022980"/>
    </source>
</evidence>
<reference evidence="5 7" key="2">
    <citation type="journal article" date="2014" name="BMC Genomics">
        <title>An improved genome release (version Mt4.0) for the model legume Medicago truncatula.</title>
        <authorList>
            <person name="Tang H."/>
            <person name="Krishnakumar V."/>
            <person name="Bidwell S."/>
            <person name="Rosen B."/>
            <person name="Chan A."/>
            <person name="Zhou S."/>
            <person name="Gentzbittel L."/>
            <person name="Childs K.L."/>
            <person name="Yandell M."/>
            <person name="Gundlach H."/>
            <person name="Mayer K.F."/>
            <person name="Schwartz D.C."/>
            <person name="Town C.D."/>
        </authorList>
    </citation>
    <scope>GENOME REANNOTATION</scope>
    <source>
        <strain evidence="5">A17</strain>
        <strain evidence="6 7">cv. Jemalong A17</strain>
    </source>
</reference>